<evidence type="ECO:0000256" key="4">
    <source>
        <dbReference type="PROSITE-ProRule" id="PRU01161"/>
    </source>
</evidence>
<feature type="short sequence motif" description="DGA/G" evidence="4">
    <location>
        <begin position="299"/>
        <end position="301"/>
    </location>
</feature>
<gene>
    <name evidence="7" type="ordered locus">Sfum_1067</name>
</gene>
<evidence type="ECO:0000256" key="2">
    <source>
        <dbReference type="ARBA" id="ARBA00022963"/>
    </source>
</evidence>
<dbReference type="PROSITE" id="PS51257">
    <property type="entry name" value="PROKAR_LIPOPROTEIN"/>
    <property type="match status" value="1"/>
</dbReference>
<keyword evidence="8" id="KW-1185">Reference proteome</keyword>
<dbReference type="STRING" id="335543.Sfum_1067"/>
<dbReference type="Gene3D" id="3.40.1090.10">
    <property type="entry name" value="Cytosolic phospholipase A2 catalytic domain"/>
    <property type="match status" value="2"/>
</dbReference>
<evidence type="ECO:0000256" key="1">
    <source>
        <dbReference type="ARBA" id="ARBA00022801"/>
    </source>
</evidence>
<dbReference type="PANTHER" id="PTHR14226">
    <property type="entry name" value="NEUROPATHY TARGET ESTERASE/SWISS CHEESE D.MELANOGASTER"/>
    <property type="match status" value="1"/>
</dbReference>
<dbReference type="InterPro" id="IPR050301">
    <property type="entry name" value="NTE"/>
</dbReference>
<sequence length="468" mass="51504" precursor="true">MRRTAVSSLLKVSIVVIGFLSLVSCTAHYAVNPKLDFKVRENPFRDKLESPTKSDELFLILAFSGGGTRAASLSYGVLEALDRIEIPVSKTTQASHEASSRHTLLDEVDLITGVSGGSFTAAYFGLHARNAFRDFKETVLLQNLQSGLIGGLFNPVNWVRLWSPHFGRSDMAQEYYDRKIFHGATLGDLANGKGPAVIILATDANDGIVFPFIPSQFALICSDFEKFPLARAVAASAAFPGPLTPIVLKNYAGQCHSRVPAWVTNALAKPDPASRTYQKAVMTRTYLERDAKPYIHLIDGGVSDNLGIRGIIETIAAHGGIRDVIKDERLARTRRVVFIIVDAQAQDKPRWRLLDEIPGLAAVLGASSTIMVNKYNYETMDLLRRYAQDWADKDAASDDKPIEIYITHVTFASLPDKAQREYFQGIPTALTLPEDQVDKLREVAGKLLYSEESFNRLVTDLGGKMPGS</sequence>
<dbReference type="eggNOG" id="COG1752">
    <property type="taxonomic scope" value="Bacteria"/>
</dbReference>
<dbReference type="RefSeq" id="WP_011697932.1">
    <property type="nucleotide sequence ID" value="NC_008554.1"/>
</dbReference>
<dbReference type="EMBL" id="CP000478">
    <property type="protein sequence ID" value="ABK16761.1"/>
    <property type="molecule type" value="Genomic_DNA"/>
</dbReference>
<dbReference type="KEGG" id="sfu:Sfum_1067"/>
<keyword evidence="1 4" id="KW-0378">Hydrolase</keyword>
<evidence type="ECO:0000313" key="7">
    <source>
        <dbReference type="EMBL" id="ABK16761.1"/>
    </source>
</evidence>
<reference evidence="7 8" key="1">
    <citation type="submission" date="2006-10" db="EMBL/GenBank/DDBJ databases">
        <title>Complete sequence of Syntrophobacter fumaroxidans MPOB.</title>
        <authorList>
            <consortium name="US DOE Joint Genome Institute"/>
            <person name="Copeland A."/>
            <person name="Lucas S."/>
            <person name="Lapidus A."/>
            <person name="Barry K."/>
            <person name="Detter J.C."/>
            <person name="Glavina del Rio T."/>
            <person name="Hammon N."/>
            <person name="Israni S."/>
            <person name="Pitluck S."/>
            <person name="Goltsman E.G."/>
            <person name="Martinez M."/>
            <person name="Schmutz J."/>
            <person name="Larimer F."/>
            <person name="Land M."/>
            <person name="Hauser L."/>
            <person name="Kyrpides N."/>
            <person name="Kim E."/>
            <person name="Boone D.R."/>
            <person name="Brockman F."/>
            <person name="Culley D."/>
            <person name="Ferry J."/>
            <person name="Gunsalus R."/>
            <person name="McInerney M.J."/>
            <person name="Morrison M."/>
            <person name="Plugge C."/>
            <person name="Rohlin L."/>
            <person name="Scholten J."/>
            <person name="Sieber J."/>
            <person name="Stams A.J.M."/>
            <person name="Worm P."/>
            <person name="Henstra A.M."/>
            <person name="Richardson P."/>
        </authorList>
    </citation>
    <scope>NUCLEOTIDE SEQUENCE [LARGE SCALE GENOMIC DNA]</scope>
    <source>
        <strain evidence="8">DSM 10017 / MPOB</strain>
    </source>
</reference>
<proteinExistence type="predicted"/>
<dbReference type="PANTHER" id="PTHR14226:SF78">
    <property type="entry name" value="SLR0060 PROTEIN"/>
    <property type="match status" value="1"/>
</dbReference>
<feature type="domain" description="PNPLA" evidence="6">
    <location>
        <begin position="61"/>
        <end position="312"/>
    </location>
</feature>
<dbReference type="HOGENOM" id="CLU_046679_0_0_7"/>
<dbReference type="InterPro" id="IPR016035">
    <property type="entry name" value="Acyl_Trfase/lysoPLipase"/>
</dbReference>
<keyword evidence="5" id="KW-0472">Membrane</keyword>
<evidence type="ECO:0000259" key="6">
    <source>
        <dbReference type="PROSITE" id="PS51635"/>
    </source>
</evidence>
<accession>A0LH59</accession>
<keyword evidence="5" id="KW-1133">Transmembrane helix</keyword>
<dbReference type="InterPro" id="IPR002641">
    <property type="entry name" value="PNPLA_dom"/>
</dbReference>
<feature type="active site" description="Nucleophile" evidence="4">
    <location>
        <position position="115"/>
    </location>
</feature>
<dbReference type="AlphaFoldDB" id="A0LH59"/>
<dbReference type="PROSITE" id="PS51635">
    <property type="entry name" value="PNPLA"/>
    <property type="match status" value="1"/>
</dbReference>
<dbReference type="SUPFAM" id="SSF52151">
    <property type="entry name" value="FabD/lysophospholipase-like"/>
    <property type="match status" value="1"/>
</dbReference>
<dbReference type="Proteomes" id="UP000001784">
    <property type="component" value="Chromosome"/>
</dbReference>
<dbReference type="Pfam" id="PF01734">
    <property type="entry name" value="Patatin"/>
    <property type="match status" value="1"/>
</dbReference>
<keyword evidence="2 4" id="KW-0442">Lipid degradation</keyword>
<feature type="transmembrane region" description="Helical" evidence="5">
    <location>
        <begin position="12"/>
        <end position="31"/>
    </location>
</feature>
<feature type="active site" description="Proton acceptor" evidence="4">
    <location>
        <position position="299"/>
    </location>
</feature>
<name>A0LH59_SYNFM</name>
<organism evidence="7 8">
    <name type="scientific">Syntrophobacter fumaroxidans (strain DSM 10017 / MPOB)</name>
    <dbReference type="NCBI Taxonomy" id="335543"/>
    <lineage>
        <taxon>Bacteria</taxon>
        <taxon>Pseudomonadati</taxon>
        <taxon>Thermodesulfobacteriota</taxon>
        <taxon>Syntrophobacteria</taxon>
        <taxon>Syntrophobacterales</taxon>
        <taxon>Syntrophobacteraceae</taxon>
        <taxon>Syntrophobacter</taxon>
    </lineage>
</organism>
<evidence type="ECO:0000256" key="5">
    <source>
        <dbReference type="SAM" id="Phobius"/>
    </source>
</evidence>
<keyword evidence="3 4" id="KW-0443">Lipid metabolism</keyword>
<comment type="caution">
    <text evidence="4">Lacks conserved residue(s) required for the propagation of feature annotation.</text>
</comment>
<dbReference type="GO" id="GO:0016787">
    <property type="term" value="F:hydrolase activity"/>
    <property type="evidence" value="ECO:0007669"/>
    <property type="project" value="UniProtKB-UniRule"/>
</dbReference>
<protein>
    <submittedName>
        <fullName evidence="7">Patatin</fullName>
    </submittedName>
</protein>
<evidence type="ECO:0000256" key="3">
    <source>
        <dbReference type="ARBA" id="ARBA00023098"/>
    </source>
</evidence>
<dbReference type="GO" id="GO:0016042">
    <property type="term" value="P:lipid catabolic process"/>
    <property type="evidence" value="ECO:0007669"/>
    <property type="project" value="UniProtKB-UniRule"/>
</dbReference>
<evidence type="ECO:0000313" key="8">
    <source>
        <dbReference type="Proteomes" id="UP000001784"/>
    </source>
</evidence>
<dbReference type="InParanoid" id="A0LH59"/>
<keyword evidence="5" id="KW-0812">Transmembrane</keyword>
<feature type="short sequence motif" description="GXSXG" evidence="4">
    <location>
        <begin position="113"/>
        <end position="117"/>
    </location>
</feature>